<dbReference type="GO" id="GO:0044877">
    <property type="term" value="F:protein-containing complex binding"/>
    <property type="evidence" value="ECO:0007669"/>
    <property type="project" value="TreeGrafter"/>
</dbReference>
<dbReference type="PROSITE" id="PS00888">
    <property type="entry name" value="CNMP_BINDING_1"/>
    <property type="match status" value="1"/>
</dbReference>
<dbReference type="InterPro" id="IPR018490">
    <property type="entry name" value="cNMP-bd_dom_sf"/>
</dbReference>
<evidence type="ECO:0000256" key="1">
    <source>
        <dbReference type="ARBA" id="ARBA00004141"/>
    </source>
</evidence>
<evidence type="ECO:0000256" key="2">
    <source>
        <dbReference type="ARBA" id="ARBA00022448"/>
    </source>
</evidence>
<dbReference type="STRING" id="391625.PPSIR1_16115"/>
<dbReference type="PROSITE" id="PS51746">
    <property type="entry name" value="PPM_2"/>
    <property type="match status" value="1"/>
</dbReference>
<proteinExistence type="predicted"/>
<dbReference type="InterPro" id="IPR050866">
    <property type="entry name" value="CNG_cation_channel"/>
</dbReference>
<dbReference type="InterPro" id="IPR036457">
    <property type="entry name" value="PPM-type-like_dom_sf"/>
</dbReference>
<dbReference type="Gene3D" id="3.60.40.10">
    <property type="entry name" value="PPM-type phosphatase domain"/>
    <property type="match status" value="1"/>
</dbReference>
<evidence type="ECO:0000256" key="5">
    <source>
        <dbReference type="ARBA" id="ARBA00023065"/>
    </source>
</evidence>
<dbReference type="PANTHER" id="PTHR45638">
    <property type="entry name" value="CYCLIC NUCLEOTIDE-GATED CATION CHANNEL SUBUNIT A"/>
    <property type="match status" value="1"/>
</dbReference>
<feature type="domain" description="PPM-type phosphatase" evidence="11">
    <location>
        <begin position="4"/>
        <end position="251"/>
    </location>
</feature>
<feature type="region of interest" description="Disordered" evidence="9">
    <location>
        <begin position="501"/>
        <end position="591"/>
    </location>
</feature>
<evidence type="ECO:0000256" key="7">
    <source>
        <dbReference type="ARBA" id="ARBA00023286"/>
    </source>
</evidence>
<dbReference type="eggNOG" id="COG0664">
    <property type="taxonomic scope" value="Bacteria"/>
</dbReference>
<dbReference type="Gene3D" id="2.60.120.10">
    <property type="entry name" value="Jelly Rolls"/>
    <property type="match status" value="1"/>
</dbReference>
<feature type="domain" description="Cyclic nucleotide-binding" evidence="10">
    <location>
        <begin position="276"/>
        <end position="391"/>
    </location>
</feature>
<dbReference type="InterPro" id="IPR018488">
    <property type="entry name" value="cNMP-bd_CS"/>
</dbReference>
<dbReference type="NCBIfam" id="NF033484">
    <property type="entry name" value="Stp1_PP2C_phos"/>
    <property type="match status" value="1"/>
</dbReference>
<reference evidence="12 13" key="1">
    <citation type="submission" date="2007-06" db="EMBL/GenBank/DDBJ databases">
        <authorList>
            <person name="Shimkets L."/>
            <person name="Ferriera S."/>
            <person name="Johnson J."/>
            <person name="Kravitz S."/>
            <person name="Beeson K."/>
            <person name="Sutton G."/>
            <person name="Rogers Y.-H."/>
            <person name="Friedman R."/>
            <person name="Frazier M."/>
            <person name="Venter J.C."/>
        </authorList>
    </citation>
    <scope>NUCLEOTIDE SEQUENCE [LARGE SCALE GENOMIC DNA]</scope>
    <source>
        <strain evidence="12 13">SIR-1</strain>
    </source>
</reference>
<keyword evidence="8" id="KW-0407">Ion channel</keyword>
<evidence type="ECO:0000256" key="9">
    <source>
        <dbReference type="SAM" id="MobiDB-lite"/>
    </source>
</evidence>
<dbReference type="SMART" id="SM00332">
    <property type="entry name" value="PP2Cc"/>
    <property type="match status" value="1"/>
</dbReference>
<keyword evidence="3" id="KW-0812">Transmembrane</keyword>
<evidence type="ECO:0000256" key="4">
    <source>
        <dbReference type="ARBA" id="ARBA00022989"/>
    </source>
</evidence>
<evidence type="ECO:0000256" key="6">
    <source>
        <dbReference type="ARBA" id="ARBA00023136"/>
    </source>
</evidence>
<dbReference type="PROSITE" id="PS50042">
    <property type="entry name" value="CNMP_BINDING_3"/>
    <property type="match status" value="1"/>
</dbReference>
<dbReference type="SMART" id="SM00100">
    <property type="entry name" value="cNMP"/>
    <property type="match status" value="1"/>
</dbReference>
<feature type="region of interest" description="Disordered" evidence="9">
    <location>
        <begin position="441"/>
        <end position="468"/>
    </location>
</feature>
<dbReference type="InterPro" id="IPR000595">
    <property type="entry name" value="cNMP-bd_dom"/>
</dbReference>
<dbReference type="PANTHER" id="PTHR45638:SF11">
    <property type="entry name" value="CYCLIC NUCLEOTIDE-GATED CATION CHANNEL SUBUNIT A"/>
    <property type="match status" value="1"/>
</dbReference>
<accession>A6GAV1</accession>
<name>A6GAV1_9BACT</name>
<dbReference type="eggNOG" id="COG0631">
    <property type="taxonomic scope" value="Bacteria"/>
</dbReference>
<dbReference type="GO" id="GO:0016020">
    <property type="term" value="C:membrane"/>
    <property type="evidence" value="ECO:0007669"/>
    <property type="project" value="UniProtKB-SubCell"/>
</dbReference>
<dbReference type="AlphaFoldDB" id="A6GAV1"/>
<protein>
    <submittedName>
        <fullName evidence="12">Protein phosphatase/cyclic nucleotide-binding domain protein</fullName>
    </submittedName>
</protein>
<dbReference type="InterPro" id="IPR014710">
    <property type="entry name" value="RmlC-like_jellyroll"/>
</dbReference>
<keyword evidence="4" id="KW-1133">Transmembrane helix</keyword>
<keyword evidence="13" id="KW-1185">Reference proteome</keyword>
<evidence type="ECO:0000313" key="13">
    <source>
        <dbReference type="Proteomes" id="UP000005801"/>
    </source>
</evidence>
<dbReference type="CDD" id="cd00038">
    <property type="entry name" value="CAP_ED"/>
    <property type="match status" value="1"/>
</dbReference>
<dbReference type="InterPro" id="IPR001932">
    <property type="entry name" value="PPM-type_phosphatase-like_dom"/>
</dbReference>
<feature type="compositionally biased region" description="Low complexity" evidence="9">
    <location>
        <begin position="506"/>
        <end position="517"/>
    </location>
</feature>
<sequence length="591" mass="64521">MDLKYWAATDVGRKRTHNEDNFLIDKNMRLFVVADGMGGHSSGDVASAMAVHTIRDVVMTEAELFASPQDDPLWHMEVCMVLEHAVLMACETIYRKGVQEPEKKGMGTTVVALLIAGDRGYIAYVGDSRIYLLRGGIVYQLTEDHSLMNELIRQGKITAEAFDDSPYAQFKHAMTRAVGPNESVEVDTLDFDMIPGDSFLLCSDGLYEYLDDDDLSRMLSLDEIKDIPGKLIDMANTRGGKDNITALVIQVPENADGSDRAAEINFTLDTLKQIPLFSELNYQQLVRIMNLTRIVPFEPRDILCYEGQIGEELFVILRGEVDLYRNDVPFASLPQGAHFGEMALIDAMPRSATAVAATHGKLLMINREDFLEILRKEPSLATKLLWAFVRELGERLRSKGEEIEHTGGEEILELSDELLISEDSRDDLDRNDVLSYISESDVVSDHGVPSDTGSGPVPTPSPSAGVDPLAATVPAAAASNADPDTFDEDAPTEVHITDGSSEEFEAAPQPRAAAADPSKQATVPEPSAMVEREHGAPVKPTRITIPSLVNAAAGRFGTSPHPRAKPPSGPADIHTRATRPIGIPTDDDDDA</sequence>
<keyword evidence="5" id="KW-0406">Ion transport</keyword>
<dbReference type="Pfam" id="PF00027">
    <property type="entry name" value="cNMP_binding"/>
    <property type="match status" value="1"/>
</dbReference>
<evidence type="ECO:0000259" key="10">
    <source>
        <dbReference type="PROSITE" id="PS50042"/>
    </source>
</evidence>
<comment type="caution">
    <text evidence="12">The sequence shown here is derived from an EMBL/GenBank/DDBJ whole genome shotgun (WGS) entry which is preliminary data.</text>
</comment>
<dbReference type="SUPFAM" id="SSF81606">
    <property type="entry name" value="PP2C-like"/>
    <property type="match status" value="1"/>
</dbReference>
<dbReference type="SMART" id="SM00331">
    <property type="entry name" value="PP2C_SIG"/>
    <property type="match status" value="1"/>
</dbReference>
<dbReference type="RefSeq" id="WP_006973843.1">
    <property type="nucleotide sequence ID" value="NZ_ABCS01000053.1"/>
</dbReference>
<dbReference type="CDD" id="cd00143">
    <property type="entry name" value="PP2Cc"/>
    <property type="match status" value="1"/>
</dbReference>
<dbReference type="Pfam" id="PF13672">
    <property type="entry name" value="PP2C_2"/>
    <property type="match status" value="1"/>
</dbReference>
<gene>
    <name evidence="12" type="ORF">PPSIR1_16115</name>
</gene>
<dbReference type="GO" id="GO:0005221">
    <property type="term" value="F:intracellularly cyclic nucleotide-activated monoatomic cation channel activity"/>
    <property type="evidence" value="ECO:0007669"/>
    <property type="project" value="InterPro"/>
</dbReference>
<keyword evidence="7" id="KW-1071">Ligand-gated ion channel</keyword>
<comment type="subcellular location">
    <subcellularLocation>
        <location evidence="1">Membrane</location>
        <topology evidence="1">Multi-pass membrane protein</topology>
    </subcellularLocation>
</comment>
<evidence type="ECO:0000259" key="11">
    <source>
        <dbReference type="PROSITE" id="PS51746"/>
    </source>
</evidence>
<keyword evidence="6" id="KW-0472">Membrane</keyword>
<dbReference type="SUPFAM" id="SSF51206">
    <property type="entry name" value="cAMP-binding domain-like"/>
    <property type="match status" value="1"/>
</dbReference>
<evidence type="ECO:0000256" key="8">
    <source>
        <dbReference type="ARBA" id="ARBA00023303"/>
    </source>
</evidence>
<organism evidence="12 13">
    <name type="scientific">Plesiocystis pacifica SIR-1</name>
    <dbReference type="NCBI Taxonomy" id="391625"/>
    <lineage>
        <taxon>Bacteria</taxon>
        <taxon>Pseudomonadati</taxon>
        <taxon>Myxococcota</taxon>
        <taxon>Polyangia</taxon>
        <taxon>Nannocystales</taxon>
        <taxon>Nannocystaceae</taxon>
        <taxon>Plesiocystis</taxon>
    </lineage>
</organism>
<evidence type="ECO:0000313" key="12">
    <source>
        <dbReference type="EMBL" id="EDM77042.1"/>
    </source>
</evidence>
<dbReference type="Proteomes" id="UP000005801">
    <property type="component" value="Unassembled WGS sequence"/>
</dbReference>
<dbReference type="PROSITE" id="PS00889">
    <property type="entry name" value="CNMP_BINDING_2"/>
    <property type="match status" value="1"/>
</dbReference>
<keyword evidence="2" id="KW-0813">Transport</keyword>
<evidence type="ECO:0000256" key="3">
    <source>
        <dbReference type="ARBA" id="ARBA00022692"/>
    </source>
</evidence>
<dbReference type="EMBL" id="ABCS01000053">
    <property type="protein sequence ID" value="EDM77042.1"/>
    <property type="molecule type" value="Genomic_DNA"/>
</dbReference>